<comment type="caution">
    <text evidence="1">The sequence shown here is derived from an EMBL/GenBank/DDBJ whole genome shotgun (WGS) entry which is preliminary data.</text>
</comment>
<gene>
    <name evidence="1" type="ORF">SEV965_LOCUS77</name>
</gene>
<accession>A0A813S1I6</accession>
<organism evidence="1 2">
    <name type="scientific">Rotaria sordida</name>
    <dbReference type="NCBI Taxonomy" id="392033"/>
    <lineage>
        <taxon>Eukaryota</taxon>
        <taxon>Metazoa</taxon>
        <taxon>Spiralia</taxon>
        <taxon>Gnathifera</taxon>
        <taxon>Rotifera</taxon>
        <taxon>Eurotatoria</taxon>
        <taxon>Bdelloidea</taxon>
        <taxon>Philodinida</taxon>
        <taxon>Philodinidae</taxon>
        <taxon>Rotaria</taxon>
    </lineage>
</organism>
<protein>
    <submittedName>
        <fullName evidence="1">Uncharacterized protein</fullName>
    </submittedName>
</protein>
<name>A0A813S1I6_9BILA</name>
<evidence type="ECO:0000313" key="1">
    <source>
        <dbReference type="EMBL" id="CAF0789336.1"/>
    </source>
</evidence>
<evidence type="ECO:0000313" key="2">
    <source>
        <dbReference type="Proteomes" id="UP000663889"/>
    </source>
</evidence>
<sequence>MFNDFSAPCYRRATENFNHIYAFAYLSPMDSDELRPARTAAIAALSTISTLTTTDMSLSDHYDLSSEISDEEIINFESQFNRERSVELSNNFSVLVGQSPIRDIRNRNIVCEKINDAFAVIRQATEQVYKDDEKKDKLKIDDKPELTMNDATELINTCKFLVNISDHSEKIRLFTLVPKS</sequence>
<dbReference type="EMBL" id="CAJNOU010000001">
    <property type="protein sequence ID" value="CAF0789336.1"/>
    <property type="molecule type" value="Genomic_DNA"/>
</dbReference>
<proteinExistence type="predicted"/>
<dbReference type="Proteomes" id="UP000663889">
    <property type="component" value="Unassembled WGS sequence"/>
</dbReference>
<dbReference type="AlphaFoldDB" id="A0A813S1I6"/>
<reference evidence="1" key="1">
    <citation type="submission" date="2021-02" db="EMBL/GenBank/DDBJ databases">
        <authorList>
            <person name="Nowell W R."/>
        </authorList>
    </citation>
    <scope>NUCLEOTIDE SEQUENCE</scope>
</reference>